<evidence type="ECO:0000313" key="1">
    <source>
        <dbReference type="EMBL" id="SDI42456.1"/>
    </source>
</evidence>
<dbReference type="Proteomes" id="UP000199527">
    <property type="component" value="Unassembled WGS sequence"/>
</dbReference>
<evidence type="ECO:0008006" key="3">
    <source>
        <dbReference type="Google" id="ProtNLM"/>
    </source>
</evidence>
<proteinExistence type="predicted"/>
<dbReference type="InterPro" id="IPR007922">
    <property type="entry name" value="DciA-like"/>
</dbReference>
<sequence>MGHKLVDVRQRTDTLRRLQQAVTQLVGNELNGRYRVANVRNGVVIIETDSAAWATRLQFQKMQLLQQLRQQNFPMLTTIEIKVNPGLSRIQRPVAKNTNQLSQQAADQLQELANSVGGSLGEKLKKLAAHGGGQKKS</sequence>
<accession>A0A1G8KGC0</accession>
<gene>
    <name evidence="1" type="ORF">SAMN04488540_101364</name>
</gene>
<protein>
    <recommendedName>
        <fullName evidence="3">DUF721 domain-containing protein</fullName>
    </recommendedName>
</protein>
<reference evidence="2" key="1">
    <citation type="submission" date="2016-10" db="EMBL/GenBank/DDBJ databases">
        <authorList>
            <person name="Varghese N."/>
            <person name="Submissions S."/>
        </authorList>
    </citation>
    <scope>NUCLEOTIDE SEQUENCE [LARGE SCALE GENOMIC DNA]</scope>
    <source>
        <strain evidence="2">DSM 23317</strain>
    </source>
</reference>
<evidence type="ECO:0000313" key="2">
    <source>
        <dbReference type="Proteomes" id="UP000199527"/>
    </source>
</evidence>
<dbReference type="AlphaFoldDB" id="A0A1G8KGC0"/>
<dbReference type="EMBL" id="FNEM01000001">
    <property type="protein sequence ID" value="SDI42456.1"/>
    <property type="molecule type" value="Genomic_DNA"/>
</dbReference>
<name>A0A1G8KGC0_9GAMM</name>
<organism evidence="1 2">
    <name type="scientific">Ferrimonas sediminum</name>
    <dbReference type="NCBI Taxonomy" id="718193"/>
    <lineage>
        <taxon>Bacteria</taxon>
        <taxon>Pseudomonadati</taxon>
        <taxon>Pseudomonadota</taxon>
        <taxon>Gammaproteobacteria</taxon>
        <taxon>Alteromonadales</taxon>
        <taxon>Ferrimonadaceae</taxon>
        <taxon>Ferrimonas</taxon>
    </lineage>
</organism>
<dbReference type="Pfam" id="PF05258">
    <property type="entry name" value="DciA"/>
    <property type="match status" value="1"/>
</dbReference>
<keyword evidence="2" id="KW-1185">Reference proteome</keyword>